<gene>
    <name evidence="7" type="ORF">JN11_04775</name>
</gene>
<organism evidence="7 8">
    <name type="scientific">Mucilaginibacter frigoritolerans</name>
    <dbReference type="NCBI Taxonomy" id="652788"/>
    <lineage>
        <taxon>Bacteria</taxon>
        <taxon>Pseudomonadati</taxon>
        <taxon>Bacteroidota</taxon>
        <taxon>Sphingobacteriia</taxon>
        <taxon>Sphingobacteriales</taxon>
        <taxon>Sphingobacteriaceae</taxon>
        <taxon>Mucilaginibacter</taxon>
    </lineage>
</organism>
<feature type="transmembrane region" description="Helical" evidence="5">
    <location>
        <begin position="103"/>
        <end position="124"/>
    </location>
</feature>
<dbReference type="Pfam" id="PF05241">
    <property type="entry name" value="EBP"/>
    <property type="match status" value="1"/>
</dbReference>
<feature type="transmembrane region" description="Helical" evidence="5">
    <location>
        <begin position="136"/>
        <end position="155"/>
    </location>
</feature>
<evidence type="ECO:0000313" key="7">
    <source>
        <dbReference type="EMBL" id="TWI94384.1"/>
    </source>
</evidence>
<dbReference type="OrthoDB" id="1491937at2"/>
<dbReference type="RefSeq" id="WP_144916642.1">
    <property type="nucleotide sequence ID" value="NZ_VLLI01000020.1"/>
</dbReference>
<protein>
    <submittedName>
        <fullName evidence="7">Uncharacterized protein DUF2781</fullName>
    </submittedName>
</protein>
<keyword evidence="8" id="KW-1185">Reference proteome</keyword>
<accession>A0A562TM61</accession>
<dbReference type="PROSITE" id="PS51751">
    <property type="entry name" value="EXPERA"/>
    <property type="match status" value="1"/>
</dbReference>
<keyword evidence="3 5" id="KW-1133">Transmembrane helix</keyword>
<evidence type="ECO:0000256" key="5">
    <source>
        <dbReference type="SAM" id="Phobius"/>
    </source>
</evidence>
<feature type="domain" description="EXPERA" evidence="6">
    <location>
        <begin position="11"/>
        <end position="154"/>
    </location>
</feature>
<dbReference type="Proteomes" id="UP000317010">
    <property type="component" value="Unassembled WGS sequence"/>
</dbReference>
<evidence type="ECO:0000256" key="3">
    <source>
        <dbReference type="ARBA" id="ARBA00022989"/>
    </source>
</evidence>
<feature type="transmembrane region" description="Helical" evidence="5">
    <location>
        <begin position="12"/>
        <end position="30"/>
    </location>
</feature>
<keyword evidence="4 5" id="KW-0472">Membrane</keyword>
<keyword evidence="2 5" id="KW-0812">Transmembrane</keyword>
<dbReference type="EMBL" id="VLLI01000020">
    <property type="protein sequence ID" value="TWI94384.1"/>
    <property type="molecule type" value="Genomic_DNA"/>
</dbReference>
<evidence type="ECO:0000313" key="8">
    <source>
        <dbReference type="Proteomes" id="UP000317010"/>
    </source>
</evidence>
<proteinExistence type="predicted"/>
<dbReference type="AlphaFoldDB" id="A0A562TM61"/>
<comment type="subcellular location">
    <subcellularLocation>
        <location evidence="1">Membrane</location>
        <topology evidence="1">Multi-pass membrane protein</topology>
    </subcellularLocation>
</comment>
<sequence>MQPLPLSKRPIDIALIVFFCINLFFITYIVDVEQLVIANPDHFQYPIWPPAKMVDLVHWYGRNFDPVLMARPAWWRATIWIDSIFFGPFYAIAIYAYAKGKNWIRFVSIVWASVMLTNVTIILFEEVIGEHVSPQLPRVFLSNAAWVIFPLIVMYRMWRSVYPFSANQPK</sequence>
<dbReference type="InterPro" id="IPR051987">
    <property type="entry name" value="Sigma-2_receptor-like"/>
</dbReference>
<evidence type="ECO:0000259" key="6">
    <source>
        <dbReference type="PROSITE" id="PS51751"/>
    </source>
</evidence>
<comment type="caution">
    <text evidence="7">The sequence shown here is derived from an EMBL/GenBank/DDBJ whole genome shotgun (WGS) entry which is preliminary data.</text>
</comment>
<dbReference type="InterPro" id="IPR033118">
    <property type="entry name" value="EXPERA"/>
</dbReference>
<name>A0A562TM61_9SPHI</name>
<evidence type="ECO:0000256" key="1">
    <source>
        <dbReference type="ARBA" id="ARBA00004141"/>
    </source>
</evidence>
<evidence type="ECO:0000256" key="4">
    <source>
        <dbReference type="ARBA" id="ARBA00023136"/>
    </source>
</evidence>
<reference evidence="7 8" key="1">
    <citation type="submission" date="2019-07" db="EMBL/GenBank/DDBJ databases">
        <title>Genomic Encyclopedia of Archaeal and Bacterial Type Strains, Phase II (KMG-II): from individual species to whole genera.</title>
        <authorList>
            <person name="Goeker M."/>
        </authorList>
    </citation>
    <scope>NUCLEOTIDE SEQUENCE [LARGE SCALE GENOMIC DNA]</scope>
    <source>
        <strain evidence="7 8">ATCC BAA-1854</strain>
    </source>
</reference>
<dbReference type="PANTHER" id="PTHR31204:SF1">
    <property type="entry name" value="SIGMA INTRACELLULAR RECEPTOR 2"/>
    <property type="match status" value="1"/>
</dbReference>
<dbReference type="GO" id="GO:0016020">
    <property type="term" value="C:membrane"/>
    <property type="evidence" value="ECO:0007669"/>
    <property type="project" value="UniProtKB-SubCell"/>
</dbReference>
<evidence type="ECO:0000256" key="2">
    <source>
        <dbReference type="ARBA" id="ARBA00022692"/>
    </source>
</evidence>
<feature type="transmembrane region" description="Helical" evidence="5">
    <location>
        <begin position="73"/>
        <end position="96"/>
    </location>
</feature>
<dbReference type="PANTHER" id="PTHR31204">
    <property type="entry name" value="SIGMA INTRACELLULAR RECEPTOR 2"/>
    <property type="match status" value="1"/>
</dbReference>